<keyword evidence="2" id="KW-1185">Reference proteome</keyword>
<evidence type="ECO:0008006" key="3">
    <source>
        <dbReference type="Google" id="ProtNLM"/>
    </source>
</evidence>
<evidence type="ECO:0000313" key="2">
    <source>
        <dbReference type="Proteomes" id="UP000824334"/>
    </source>
</evidence>
<organism evidence="1 2">
    <name type="scientific">Brevundimonas nasdae</name>
    <dbReference type="NCBI Taxonomy" id="172043"/>
    <lineage>
        <taxon>Bacteria</taxon>
        <taxon>Pseudomonadati</taxon>
        <taxon>Pseudomonadota</taxon>
        <taxon>Alphaproteobacteria</taxon>
        <taxon>Caulobacterales</taxon>
        <taxon>Caulobacteraceae</taxon>
        <taxon>Brevundimonas</taxon>
    </lineage>
</organism>
<accession>A0ABX8TIF4</accession>
<name>A0ABX8TIF4_9CAUL</name>
<dbReference type="GeneID" id="94374257"/>
<gene>
    <name evidence="1" type="ORF">KWG56_03205</name>
</gene>
<evidence type="ECO:0000313" key="1">
    <source>
        <dbReference type="EMBL" id="QYC11033.1"/>
    </source>
</evidence>
<proteinExistence type="predicted"/>
<dbReference type="Proteomes" id="UP000824334">
    <property type="component" value="Chromosome"/>
</dbReference>
<reference evidence="1 2" key="1">
    <citation type="submission" date="2021-07" db="EMBL/GenBank/DDBJ databases">
        <title>Isolation and characterization of bacteria from a gold mining with a capacity of golden bioaccumulation.</title>
        <authorList>
            <person name="Yang X.J."/>
        </authorList>
    </citation>
    <scope>NUCLEOTIDE SEQUENCE [LARGE SCALE GENOMIC DNA]</scope>
    <source>
        <strain evidence="1 2">Au29</strain>
    </source>
</reference>
<protein>
    <recommendedName>
        <fullName evidence="3">Transposase</fullName>
    </recommendedName>
</protein>
<dbReference type="EMBL" id="CP080034">
    <property type="protein sequence ID" value="QYC11033.1"/>
    <property type="molecule type" value="Genomic_DNA"/>
</dbReference>
<sequence>MQRFVARWRTDDHEGLSHAAVWQRAYPYEGILKMSAGNALIAAKVTLSVFRRGKRLLEFFLEGRVSYDKPSSQK</sequence>
<dbReference type="RefSeq" id="WP_219353690.1">
    <property type="nucleotide sequence ID" value="NZ_CP080034.1"/>
</dbReference>